<feature type="transmembrane region" description="Helical" evidence="6">
    <location>
        <begin position="278"/>
        <end position="302"/>
    </location>
</feature>
<evidence type="ECO:0000256" key="1">
    <source>
        <dbReference type="ARBA" id="ARBA00004141"/>
    </source>
</evidence>
<proteinExistence type="inferred from homology"/>
<feature type="transmembrane region" description="Helical" evidence="6">
    <location>
        <begin position="192"/>
        <end position="211"/>
    </location>
</feature>
<evidence type="ECO:0000259" key="7">
    <source>
        <dbReference type="Pfam" id="PF00892"/>
    </source>
</evidence>
<feature type="transmembrane region" description="Helical" evidence="6">
    <location>
        <begin position="19"/>
        <end position="39"/>
    </location>
</feature>
<feature type="transmembrane region" description="Helical" evidence="6">
    <location>
        <begin position="253"/>
        <end position="272"/>
    </location>
</feature>
<accession>Q0BXM9</accession>
<protein>
    <submittedName>
        <fullName evidence="8">Putative membrane protein</fullName>
    </submittedName>
</protein>
<feature type="transmembrane region" description="Helical" evidence="6">
    <location>
        <begin position="105"/>
        <end position="126"/>
    </location>
</feature>
<dbReference type="InterPro" id="IPR037185">
    <property type="entry name" value="EmrE-like"/>
</dbReference>
<feature type="domain" description="EamA" evidence="7">
    <location>
        <begin position="20"/>
        <end position="148"/>
    </location>
</feature>
<feature type="transmembrane region" description="Helical" evidence="6">
    <location>
        <begin position="163"/>
        <end position="185"/>
    </location>
</feature>
<dbReference type="PANTHER" id="PTHR22911">
    <property type="entry name" value="ACYL-MALONYL CONDENSING ENZYME-RELATED"/>
    <property type="match status" value="1"/>
</dbReference>
<dbReference type="SUPFAM" id="SSF103481">
    <property type="entry name" value="Multidrug resistance efflux transporter EmrE"/>
    <property type="match status" value="2"/>
</dbReference>
<keyword evidence="5 6" id="KW-0472">Membrane</keyword>
<organism evidence="8 9">
    <name type="scientific">Hyphomonas neptunium (strain ATCC 15444)</name>
    <dbReference type="NCBI Taxonomy" id="228405"/>
    <lineage>
        <taxon>Bacteria</taxon>
        <taxon>Pseudomonadati</taxon>
        <taxon>Pseudomonadota</taxon>
        <taxon>Alphaproteobacteria</taxon>
        <taxon>Hyphomonadales</taxon>
        <taxon>Hyphomonadaceae</taxon>
        <taxon>Hyphomonas</taxon>
    </lineage>
</organism>
<feature type="domain" description="EamA" evidence="7">
    <location>
        <begin position="165"/>
        <end position="295"/>
    </location>
</feature>
<dbReference type="PANTHER" id="PTHR22911:SF6">
    <property type="entry name" value="SOLUTE CARRIER FAMILY 35 MEMBER G1"/>
    <property type="match status" value="1"/>
</dbReference>
<sequence>MSSGLDCTLAPDMRAPHPILLVCFGVVFGCGIDALMKSVMQGSTSVLTATTWRYVLGSVIMIALSLQARRSMPTLPAIRFHALRSLAQVISAFCFFYSLTQIALAEAVVMGFTAALMIAPIARVILGEKMSPVTIGASLIGFCGAALAATAESSGAPVEGNRLYGTVAVLASAVLYALNIVLLRLRTREEDSLTLVTFMNIFPALFLLPFMLVFTDPMPAEGAWSMLIGAAVFGIGIWWLMTMAYGRAKAQTLAPFEYTGLIWSALLGYFFFQEIPGWRVWAGAGIIIAACLVVAFETHFIARREAKMPASDILT</sequence>
<evidence type="ECO:0000256" key="3">
    <source>
        <dbReference type="ARBA" id="ARBA00022692"/>
    </source>
</evidence>
<reference evidence="8 9" key="1">
    <citation type="journal article" date="2006" name="J. Bacteriol.">
        <title>Comparative genomic evidence for a close relationship between the dimorphic prosthecate bacteria Hyphomonas neptunium and Caulobacter crescentus.</title>
        <authorList>
            <person name="Badger J.H."/>
            <person name="Hoover T.R."/>
            <person name="Brun Y.V."/>
            <person name="Weiner R.M."/>
            <person name="Laub M.T."/>
            <person name="Alexandre G."/>
            <person name="Mrazek J."/>
            <person name="Ren Q."/>
            <person name="Paulsen I.T."/>
            <person name="Nelson K.E."/>
            <person name="Khouri H.M."/>
            <person name="Radune D."/>
            <person name="Sosa J."/>
            <person name="Dodson R.J."/>
            <person name="Sullivan S.A."/>
            <person name="Rosovitz M.J."/>
            <person name="Madupu R."/>
            <person name="Brinkac L.M."/>
            <person name="Durkin A.S."/>
            <person name="Daugherty S.C."/>
            <person name="Kothari S.P."/>
            <person name="Giglio M.G."/>
            <person name="Zhou L."/>
            <person name="Haft D.H."/>
            <person name="Selengut J.D."/>
            <person name="Davidsen T.M."/>
            <person name="Yang Q."/>
            <person name="Zafar N."/>
            <person name="Ward N.L."/>
        </authorList>
    </citation>
    <scope>NUCLEOTIDE SEQUENCE [LARGE SCALE GENOMIC DNA]</scope>
    <source>
        <strain evidence="8 9">ATCC 15444</strain>
    </source>
</reference>
<keyword evidence="3 6" id="KW-0812">Transmembrane</keyword>
<dbReference type="STRING" id="228405.HNE_3088"/>
<dbReference type="AlphaFoldDB" id="Q0BXM9"/>
<feature type="transmembrane region" description="Helical" evidence="6">
    <location>
        <begin position="80"/>
        <end position="99"/>
    </location>
</feature>
<dbReference type="HOGENOM" id="CLU_032828_0_0_5"/>
<keyword evidence="9" id="KW-1185">Reference proteome</keyword>
<dbReference type="RefSeq" id="WP_011648061.1">
    <property type="nucleotide sequence ID" value="NC_008358.1"/>
</dbReference>
<feature type="transmembrane region" description="Helical" evidence="6">
    <location>
        <begin position="51"/>
        <end position="68"/>
    </location>
</feature>
<feature type="transmembrane region" description="Helical" evidence="6">
    <location>
        <begin position="133"/>
        <end position="151"/>
    </location>
</feature>
<dbReference type="eggNOG" id="COG0697">
    <property type="taxonomic scope" value="Bacteria"/>
</dbReference>
<dbReference type="EMBL" id="CP000158">
    <property type="protein sequence ID" value="ABI78260.1"/>
    <property type="molecule type" value="Genomic_DNA"/>
</dbReference>
<name>Q0BXM9_HYPNA</name>
<keyword evidence="4 6" id="KW-1133">Transmembrane helix</keyword>
<evidence type="ECO:0000256" key="5">
    <source>
        <dbReference type="ARBA" id="ARBA00023136"/>
    </source>
</evidence>
<comment type="subcellular location">
    <subcellularLocation>
        <location evidence="1">Membrane</location>
        <topology evidence="1">Multi-pass membrane protein</topology>
    </subcellularLocation>
</comment>
<dbReference type="InterPro" id="IPR000620">
    <property type="entry name" value="EamA_dom"/>
</dbReference>
<evidence type="ECO:0000256" key="2">
    <source>
        <dbReference type="ARBA" id="ARBA00009853"/>
    </source>
</evidence>
<comment type="similarity">
    <text evidence="2">Belongs to the drug/metabolite transporter (DMT) superfamily. 10 TMS drug/metabolite exporter (DME) (TC 2.A.7.3) family.</text>
</comment>
<dbReference type="GO" id="GO:0016020">
    <property type="term" value="C:membrane"/>
    <property type="evidence" value="ECO:0007669"/>
    <property type="project" value="UniProtKB-SubCell"/>
</dbReference>
<feature type="transmembrane region" description="Helical" evidence="6">
    <location>
        <begin position="223"/>
        <end position="241"/>
    </location>
</feature>
<evidence type="ECO:0000313" key="9">
    <source>
        <dbReference type="Proteomes" id="UP000001959"/>
    </source>
</evidence>
<gene>
    <name evidence="8" type="ordered locus">HNE_3088</name>
</gene>
<dbReference type="Proteomes" id="UP000001959">
    <property type="component" value="Chromosome"/>
</dbReference>
<evidence type="ECO:0000256" key="6">
    <source>
        <dbReference type="SAM" id="Phobius"/>
    </source>
</evidence>
<evidence type="ECO:0000256" key="4">
    <source>
        <dbReference type="ARBA" id="ARBA00022989"/>
    </source>
</evidence>
<evidence type="ECO:0000313" key="8">
    <source>
        <dbReference type="EMBL" id="ABI78260.1"/>
    </source>
</evidence>
<dbReference type="Pfam" id="PF00892">
    <property type="entry name" value="EamA"/>
    <property type="match status" value="2"/>
</dbReference>
<dbReference type="KEGG" id="hne:HNE_3088"/>